<reference evidence="2" key="1">
    <citation type="submission" date="2020-05" db="EMBL/GenBank/DDBJ databases">
        <authorList>
            <person name="Chiriac C."/>
            <person name="Salcher M."/>
            <person name="Ghai R."/>
            <person name="Kavagutti S V."/>
        </authorList>
    </citation>
    <scope>NUCLEOTIDE SEQUENCE</scope>
</reference>
<dbReference type="InterPro" id="IPR037176">
    <property type="entry name" value="Osmotin/thaumatin-like_sf"/>
</dbReference>
<organism evidence="2">
    <name type="scientific">uncultured Caudovirales phage</name>
    <dbReference type="NCBI Taxonomy" id="2100421"/>
    <lineage>
        <taxon>Viruses</taxon>
        <taxon>Duplodnaviria</taxon>
        <taxon>Heunggongvirae</taxon>
        <taxon>Uroviricota</taxon>
        <taxon>Caudoviricetes</taxon>
        <taxon>Peduoviridae</taxon>
        <taxon>Maltschvirus</taxon>
        <taxon>Maltschvirus maltsch</taxon>
    </lineage>
</organism>
<name>A0A6J7WL37_9CAUD</name>
<dbReference type="EMBL" id="LR796187">
    <property type="protein sequence ID" value="CAB4125997.1"/>
    <property type="molecule type" value="Genomic_DNA"/>
</dbReference>
<evidence type="ECO:0000313" key="1">
    <source>
        <dbReference type="EMBL" id="CAB4125997.1"/>
    </source>
</evidence>
<sequence length="517" mass="54254">MTKQIINIGRTANDRSGDPLRTAFEKVNANFTELYSVDTLSKYHLGDDVQFVDIDATSGTVVIQSGFDTAMPVYIKGGNCSNGGVGGNVIIEAGGAPLPNTGTTGNVEIAAQQTTIDSNNNVWLFRDDGILELPISGDIVDSNGNTVLGGAVATGEYTFDNYGITWTNSDTPPDPIGGWFAGATISVDKLVGTIISNGIAGLQNTLNWTFGADGNLTFPQGSSFGSPGAGEFSLFNPIDTDFAIYTNNSTNHSWLFGANGTLTLPAGGDIVDSTGETVLGFAASYYSGYTVLLSYQDGHITVTGDVTNTFSSGQIIKFYTLTEDEFTIGTVTYDSGNDWTSITLVEGLGGPVDNDPIFFEKYNISEIYPGEGIQPTLTNNVLTLSALPQRLLNNGHQVVLDADGNLTLPTGGEIKTAAGIGDVVIEANDGTARTWTFGGDGVLVLPSITGDIKRNGVSVLGAALSLQAVPSTKYGQPGDTKGMIAIDSTSGDFYYCTTNYTNGLTSIWRKATGSDAW</sequence>
<accession>A0A6J7WL37</accession>
<dbReference type="EMBL" id="LR798231">
    <property type="protein sequence ID" value="CAB5208908.1"/>
    <property type="molecule type" value="Genomic_DNA"/>
</dbReference>
<proteinExistence type="predicted"/>
<gene>
    <name evidence="2" type="ORF">UFOVP181_241</name>
    <name evidence="1" type="ORF">UFOVP57_398</name>
</gene>
<protein>
    <submittedName>
        <fullName evidence="2">Uncharacterized protein</fullName>
    </submittedName>
</protein>
<dbReference type="SUPFAM" id="SSF49870">
    <property type="entry name" value="Osmotin, thaumatin-like protein"/>
    <property type="match status" value="1"/>
</dbReference>
<evidence type="ECO:0000313" key="2">
    <source>
        <dbReference type="EMBL" id="CAB5208908.1"/>
    </source>
</evidence>
<dbReference type="SUPFAM" id="SSF50017">
    <property type="entry name" value="gp9"/>
    <property type="match status" value="1"/>
</dbReference>
<dbReference type="InterPro" id="IPR036240">
    <property type="entry name" value="Gp9-like_sf"/>
</dbReference>